<gene>
    <name evidence="1" type="ORF">SSEG_01328</name>
</gene>
<dbReference type="EMBL" id="CM000951">
    <property type="protein sequence ID" value="EDY54748.1"/>
    <property type="molecule type" value="Genomic_DNA"/>
</dbReference>
<dbReference type="eggNOG" id="COG0604">
    <property type="taxonomic scope" value="Bacteria"/>
</dbReference>
<protein>
    <submittedName>
        <fullName evidence="1">Alpha/beta hydrolase</fullName>
    </submittedName>
</protein>
<evidence type="ECO:0000313" key="1">
    <source>
        <dbReference type="EMBL" id="EDY54748.1"/>
    </source>
</evidence>
<keyword evidence="2" id="KW-1185">Reference proteome</keyword>
<reference evidence="1" key="1">
    <citation type="submission" date="2009-10" db="EMBL/GenBank/DDBJ databases">
        <title>The genome sequence of Streptomyces sviceus strain ATCC 29083.</title>
        <authorList>
            <consortium name="The Broad Institute Genome Sequencing Platform"/>
            <consortium name="Broad Institute Microbial Sequencing Center"/>
            <person name="Fischbach M."/>
            <person name="Godfrey P."/>
            <person name="Ward D."/>
            <person name="Young S."/>
            <person name="Zeng Q."/>
            <person name="Koehrsen M."/>
            <person name="Alvarado L."/>
            <person name="Berlin A.M."/>
            <person name="Bochicchio J."/>
            <person name="Borenstein D."/>
            <person name="Chapman S.B."/>
            <person name="Chen Z."/>
            <person name="Engels R."/>
            <person name="Freedman E."/>
            <person name="Gellesch M."/>
            <person name="Goldberg J."/>
            <person name="Griggs A."/>
            <person name="Gujja S."/>
            <person name="Heilman E.R."/>
            <person name="Heiman D.I."/>
            <person name="Hepburn T.A."/>
            <person name="Howarth C."/>
            <person name="Jen D."/>
            <person name="Larson L."/>
            <person name="Lewis B."/>
            <person name="Mehta T."/>
            <person name="Park D."/>
            <person name="Pearson M."/>
            <person name="Richards J."/>
            <person name="Roberts A."/>
            <person name="Saif S."/>
            <person name="Shea T.D."/>
            <person name="Shenoy N."/>
            <person name="Sisk P."/>
            <person name="Stolte C."/>
            <person name="Sykes S.N."/>
            <person name="Thomson T."/>
            <person name="Walk T."/>
            <person name="White J."/>
            <person name="Yandava C."/>
            <person name="Straight P."/>
            <person name="Clardy J."/>
            <person name="Hung D."/>
            <person name="Kolter R."/>
            <person name="Mekalanos J."/>
            <person name="Walker S."/>
            <person name="Walsh C.T."/>
            <person name="Wieland-Brown L.C."/>
            <person name="Haas B."/>
            <person name="Nusbaum C."/>
            <person name="Birren B."/>
        </authorList>
    </citation>
    <scope>NUCLEOTIDE SEQUENCE [LARGE SCALE GENOMIC DNA]</scope>
    <source>
        <strain evidence="1">ATCC 29083</strain>
    </source>
</reference>
<sequence>MKSSANPVIRLVTSALSFRIRRRARRRNVTYSFLFMKASGDQLRELTPLIEADRIRPVVDTVFSFESARGPAGGPGIDRVPALTLQATLKGALTRQDPRLSLFLTETEGGRQAGRAFLERLKERTHHRDKDISLSAFRAQLKAIRQWGRPAPSDLSER</sequence>
<accession>B5HPH2</accession>
<dbReference type="Gene3D" id="3.40.50.720">
    <property type="entry name" value="NAD(P)-binding Rossmann-like Domain"/>
    <property type="match status" value="1"/>
</dbReference>
<dbReference type="Proteomes" id="UP000002785">
    <property type="component" value="Chromosome"/>
</dbReference>
<dbReference type="eggNOG" id="COG2267">
    <property type="taxonomic scope" value="Bacteria"/>
</dbReference>
<proteinExistence type="predicted"/>
<dbReference type="AlphaFoldDB" id="B5HPH2"/>
<keyword evidence="1" id="KW-0378">Hydrolase</keyword>
<organism evidence="1 2">
    <name type="scientific">Streptomyces sviceus (strain ATCC 29083 / DSM 924 / JCM 4929 / NBRC 13980 / NCIMB 11184 / NRRL 5439 / UC 5370)</name>
    <dbReference type="NCBI Taxonomy" id="463191"/>
    <lineage>
        <taxon>Bacteria</taxon>
        <taxon>Bacillati</taxon>
        <taxon>Actinomycetota</taxon>
        <taxon>Actinomycetes</taxon>
        <taxon>Kitasatosporales</taxon>
        <taxon>Streptomycetaceae</taxon>
        <taxon>Streptomyces</taxon>
    </lineage>
</organism>
<dbReference type="GO" id="GO:0016787">
    <property type="term" value="F:hydrolase activity"/>
    <property type="evidence" value="ECO:0007669"/>
    <property type="project" value="UniProtKB-KW"/>
</dbReference>
<dbReference type="Pfam" id="PF13602">
    <property type="entry name" value="ADH_zinc_N_2"/>
    <property type="match status" value="1"/>
</dbReference>
<dbReference type="RefSeq" id="WP_007386962.1">
    <property type="nucleotide sequence ID" value="NZ_CM000951.1"/>
</dbReference>
<name>B5HPH2_STRX2</name>
<evidence type="ECO:0000313" key="2">
    <source>
        <dbReference type="Proteomes" id="UP000002785"/>
    </source>
</evidence>
<dbReference type="HOGENOM" id="CLU_1668454_0_0_11"/>
<dbReference type="Gene3D" id="3.90.180.10">
    <property type="entry name" value="Medium-chain alcohol dehydrogenases, catalytic domain"/>
    <property type="match status" value="1"/>
</dbReference>